<feature type="chain" id="PRO_5025571287" evidence="1">
    <location>
        <begin position="23"/>
        <end position="277"/>
    </location>
</feature>
<evidence type="ECO:0000256" key="1">
    <source>
        <dbReference type="SAM" id="SignalP"/>
    </source>
</evidence>
<reference evidence="2 3" key="1">
    <citation type="submission" date="2019-12" db="EMBL/GenBank/DDBJ databases">
        <title>Chromosome-level assembly of the Caenorhabditis remanei genome.</title>
        <authorList>
            <person name="Teterina A.A."/>
            <person name="Willis J.H."/>
            <person name="Phillips P.C."/>
        </authorList>
    </citation>
    <scope>NUCLEOTIDE SEQUENCE [LARGE SCALE GENOMIC DNA]</scope>
    <source>
        <strain evidence="2 3">PX506</strain>
        <tissue evidence="2">Whole organism</tissue>
    </source>
</reference>
<dbReference type="AlphaFoldDB" id="A0A6A5FV25"/>
<keyword evidence="1" id="KW-0732">Signal</keyword>
<feature type="signal peptide" evidence="1">
    <location>
        <begin position="1"/>
        <end position="22"/>
    </location>
</feature>
<evidence type="ECO:0000313" key="2">
    <source>
        <dbReference type="EMBL" id="KAF1746412.1"/>
    </source>
</evidence>
<organism evidence="2 3">
    <name type="scientific">Caenorhabditis remanei</name>
    <name type="common">Caenorhabditis vulgaris</name>
    <dbReference type="NCBI Taxonomy" id="31234"/>
    <lineage>
        <taxon>Eukaryota</taxon>
        <taxon>Metazoa</taxon>
        <taxon>Ecdysozoa</taxon>
        <taxon>Nematoda</taxon>
        <taxon>Chromadorea</taxon>
        <taxon>Rhabditida</taxon>
        <taxon>Rhabditina</taxon>
        <taxon>Rhabditomorpha</taxon>
        <taxon>Rhabditoidea</taxon>
        <taxon>Rhabditidae</taxon>
        <taxon>Peloderinae</taxon>
        <taxon>Caenorhabditis</taxon>
    </lineage>
</organism>
<name>A0A6A5FV25_CAERE</name>
<sequence>MGVVKHLLLFFLLTSFGEIAKCGNNLMSTEQDDGFNQRMKERFDNVFTSKYPNPHSMIYYGGVLKCDKPVFCATIYYSLLGSVVMRVPPHCTNRTVLEHEALVIYDTAYSMRDTTRISYVGGFNFRVRVMDILIPDVRITHNCGSAQLIQENHQLDKIDRTKRSQNQIYAISLSEKDTGVVGEKFKNDYKRTNFDKDQMTAEWIHDMDVTGNRKLDTQMRTYRKARYLPKSDDHVCRVTRNIQKIDLFWMTVMDTVTQDVFDVLFTRMAQRDLLYLC</sequence>
<dbReference type="GeneID" id="9798412"/>
<dbReference type="CTD" id="9798412"/>
<proteinExistence type="predicted"/>
<dbReference type="Proteomes" id="UP000483820">
    <property type="component" value="Chromosome X"/>
</dbReference>
<accession>A0A6A5FV25</accession>
<dbReference type="RefSeq" id="XP_003102930.2">
    <property type="nucleotide sequence ID" value="XM_003102882.2"/>
</dbReference>
<comment type="caution">
    <text evidence="2">The sequence shown here is derived from an EMBL/GenBank/DDBJ whole genome shotgun (WGS) entry which is preliminary data.</text>
</comment>
<evidence type="ECO:0000313" key="3">
    <source>
        <dbReference type="Proteomes" id="UP000483820"/>
    </source>
</evidence>
<dbReference type="KEGG" id="crq:GCK72_022866"/>
<protein>
    <submittedName>
        <fullName evidence="2">Uncharacterized protein</fullName>
    </submittedName>
</protein>
<gene>
    <name evidence="2" type="ORF">GCK72_022866</name>
</gene>
<dbReference type="EMBL" id="WUAV01000006">
    <property type="protein sequence ID" value="KAF1746412.1"/>
    <property type="molecule type" value="Genomic_DNA"/>
</dbReference>